<dbReference type="EMBL" id="JALLBG020000196">
    <property type="protein sequence ID" value="KAL3759784.1"/>
    <property type="molecule type" value="Genomic_DNA"/>
</dbReference>
<sequence>MDDDDAPIPRPQDPSSMMDDHYNNDNGDIKEDGVVVGGGGSDGLMHNEGGEIGGGASSMMGGMDGDLGSGGGGGGLSGVGGGSGGAVAAVGGGGMMGDNHPYHEQGMLMSGGDEGAIGGGGEGNLVLRPIFCGNLSFGCSAADLENVFRNPPGGGQPYDLDRVCDHSKVINYDISDIIGMWLGAPYLYTSIQDLKRGYAFVFLKDPPNYAERRRCENYVDEINGMYVPSSTSSCLHTNTSASLPSSSVPSCRVCAS</sequence>
<keyword evidence="3" id="KW-1185">Reference proteome</keyword>
<evidence type="ECO:0000256" key="1">
    <source>
        <dbReference type="SAM" id="MobiDB-lite"/>
    </source>
</evidence>
<reference evidence="2 3" key="1">
    <citation type="submission" date="2024-10" db="EMBL/GenBank/DDBJ databases">
        <title>Updated reference genomes for cyclostephanoid diatoms.</title>
        <authorList>
            <person name="Roberts W.R."/>
            <person name="Alverson A.J."/>
        </authorList>
    </citation>
    <scope>NUCLEOTIDE SEQUENCE [LARGE SCALE GENOMIC DNA]</scope>
    <source>
        <strain evidence="2 3">AJA232-27</strain>
    </source>
</reference>
<dbReference type="Proteomes" id="UP001530293">
    <property type="component" value="Unassembled WGS sequence"/>
</dbReference>
<accession>A0ABD3M716</accession>
<comment type="caution">
    <text evidence="2">The sequence shown here is derived from an EMBL/GenBank/DDBJ whole genome shotgun (WGS) entry which is preliminary data.</text>
</comment>
<feature type="region of interest" description="Disordered" evidence="1">
    <location>
        <begin position="1"/>
        <end position="30"/>
    </location>
</feature>
<evidence type="ECO:0000313" key="2">
    <source>
        <dbReference type="EMBL" id="KAL3759784.1"/>
    </source>
</evidence>
<dbReference type="AlphaFoldDB" id="A0ABD3M716"/>
<evidence type="ECO:0008006" key="4">
    <source>
        <dbReference type="Google" id="ProtNLM"/>
    </source>
</evidence>
<organism evidence="2 3">
    <name type="scientific">Discostella pseudostelligera</name>
    <dbReference type="NCBI Taxonomy" id="259834"/>
    <lineage>
        <taxon>Eukaryota</taxon>
        <taxon>Sar</taxon>
        <taxon>Stramenopiles</taxon>
        <taxon>Ochrophyta</taxon>
        <taxon>Bacillariophyta</taxon>
        <taxon>Coscinodiscophyceae</taxon>
        <taxon>Thalassiosirophycidae</taxon>
        <taxon>Stephanodiscales</taxon>
        <taxon>Stephanodiscaceae</taxon>
        <taxon>Discostella</taxon>
    </lineage>
</organism>
<evidence type="ECO:0000313" key="3">
    <source>
        <dbReference type="Proteomes" id="UP001530293"/>
    </source>
</evidence>
<gene>
    <name evidence="2" type="ORF">ACHAWU_007528</name>
</gene>
<feature type="compositionally biased region" description="Basic and acidic residues" evidence="1">
    <location>
        <begin position="18"/>
        <end position="30"/>
    </location>
</feature>
<protein>
    <recommendedName>
        <fullName evidence="4">RRM domain-containing protein</fullName>
    </recommendedName>
</protein>
<name>A0ABD3M716_9STRA</name>
<proteinExistence type="predicted"/>